<sequence>MTVETAFALALMWLWIFRILNFSAVNGNIFLTLYLQSRVIASEINGIAINLAVLRQIEQQQRI</sequence>
<protein>
    <submittedName>
        <fullName evidence="2">Uncharacterized protein</fullName>
    </submittedName>
</protein>
<evidence type="ECO:0000313" key="2">
    <source>
        <dbReference type="EMBL" id="RUT01938.1"/>
    </source>
</evidence>
<keyword evidence="1" id="KW-0812">Transmembrane</keyword>
<evidence type="ECO:0000313" key="3">
    <source>
        <dbReference type="Proteomes" id="UP000282574"/>
    </source>
</evidence>
<keyword evidence="3" id="KW-1185">Reference proteome</keyword>
<proteinExistence type="predicted"/>
<gene>
    <name evidence="2" type="ORF">DSM107010_64100</name>
</gene>
<accession>A0AB37U9N1</accession>
<name>A0AB37U9N1_9CYAN</name>
<reference evidence="2 3" key="1">
    <citation type="journal article" date="2019" name="Genome Biol. Evol.">
        <title>Day and night: Metabolic profiles and evolutionary relationships of six axenic non-marine cyanobacteria.</title>
        <authorList>
            <person name="Will S.E."/>
            <person name="Henke P."/>
            <person name="Boedeker C."/>
            <person name="Huang S."/>
            <person name="Brinkmann H."/>
            <person name="Rohde M."/>
            <person name="Jarek M."/>
            <person name="Friedl T."/>
            <person name="Seufert S."/>
            <person name="Schumacher M."/>
            <person name="Overmann J."/>
            <person name="Neumann-Schaal M."/>
            <person name="Petersen J."/>
        </authorList>
    </citation>
    <scope>NUCLEOTIDE SEQUENCE [LARGE SCALE GENOMIC DNA]</scope>
    <source>
        <strain evidence="2 3">SAG 39.79</strain>
    </source>
</reference>
<dbReference type="Proteomes" id="UP000282574">
    <property type="component" value="Unassembled WGS sequence"/>
</dbReference>
<keyword evidence="1" id="KW-1133">Transmembrane helix</keyword>
<comment type="caution">
    <text evidence="2">The sequence shown here is derived from an EMBL/GenBank/DDBJ whole genome shotgun (WGS) entry which is preliminary data.</text>
</comment>
<dbReference type="AlphaFoldDB" id="A0AB37U9N1"/>
<evidence type="ECO:0000256" key="1">
    <source>
        <dbReference type="SAM" id="Phobius"/>
    </source>
</evidence>
<keyword evidence="1" id="KW-0472">Membrane</keyword>
<feature type="transmembrane region" description="Helical" evidence="1">
    <location>
        <begin position="12"/>
        <end position="35"/>
    </location>
</feature>
<dbReference type="EMBL" id="RSCK01000118">
    <property type="protein sequence ID" value="RUT01938.1"/>
    <property type="molecule type" value="Genomic_DNA"/>
</dbReference>
<organism evidence="2 3">
    <name type="scientific">Chroococcidiopsis cubana SAG 39.79</name>
    <dbReference type="NCBI Taxonomy" id="388085"/>
    <lineage>
        <taxon>Bacteria</taxon>
        <taxon>Bacillati</taxon>
        <taxon>Cyanobacteriota</taxon>
        <taxon>Cyanophyceae</taxon>
        <taxon>Chroococcidiopsidales</taxon>
        <taxon>Chroococcidiopsidaceae</taxon>
        <taxon>Chroococcidiopsis</taxon>
    </lineage>
</organism>